<keyword evidence="1" id="KW-1133">Transmembrane helix</keyword>
<feature type="transmembrane region" description="Helical" evidence="1">
    <location>
        <begin position="217"/>
        <end position="236"/>
    </location>
</feature>
<evidence type="ECO:0000313" key="2">
    <source>
        <dbReference type="EMBL" id="KKR05685.1"/>
    </source>
</evidence>
<evidence type="ECO:0000256" key="1">
    <source>
        <dbReference type="SAM" id="Phobius"/>
    </source>
</evidence>
<keyword evidence="1" id="KW-0472">Membrane</keyword>
<feature type="transmembrane region" description="Helical" evidence="1">
    <location>
        <begin position="80"/>
        <end position="100"/>
    </location>
</feature>
<name>A0A0G0Q5K0_9BACT</name>
<feature type="transmembrane region" description="Helical" evidence="1">
    <location>
        <begin position="12"/>
        <end position="31"/>
    </location>
</feature>
<dbReference type="Proteomes" id="UP000034799">
    <property type="component" value="Unassembled WGS sequence"/>
</dbReference>
<proteinExistence type="predicted"/>
<reference evidence="2 3" key="1">
    <citation type="journal article" date="2015" name="Nature">
        <title>rRNA introns, odd ribosomes, and small enigmatic genomes across a large radiation of phyla.</title>
        <authorList>
            <person name="Brown C.T."/>
            <person name="Hug L.A."/>
            <person name="Thomas B.C."/>
            <person name="Sharon I."/>
            <person name="Castelle C.J."/>
            <person name="Singh A."/>
            <person name="Wilkins M.J."/>
            <person name="Williams K.H."/>
            <person name="Banfield J.F."/>
        </authorList>
    </citation>
    <scope>NUCLEOTIDE SEQUENCE [LARGE SCALE GENOMIC DNA]</scope>
</reference>
<protein>
    <submittedName>
        <fullName evidence="2">Uncharacterized protein</fullName>
    </submittedName>
</protein>
<dbReference type="AlphaFoldDB" id="A0A0G0Q5K0"/>
<dbReference type="EMBL" id="LBWK01000002">
    <property type="protein sequence ID" value="KKR05685.1"/>
    <property type="molecule type" value="Genomic_DNA"/>
</dbReference>
<feature type="transmembrane region" description="Helical" evidence="1">
    <location>
        <begin position="141"/>
        <end position="159"/>
    </location>
</feature>
<feature type="transmembrane region" description="Helical" evidence="1">
    <location>
        <begin position="106"/>
        <end position="129"/>
    </location>
</feature>
<sequence length="265" mass="30673">MYGLIKQFKREFVYSSYLFLVLELLVTRQFVVNIYVYITTALVGLLLISSWFVTSFGLFGRKRVSKKSRAVITVNLKYRVFTYVVMPVILWVSLCLYLFFTQNVYITQTVIVASVALYFAFMLQVRSSLEKIYHVDTMTRFVYDFINIVVFFLLLSVLCRLGLDIYLMTGVVILFTLLSLHNTLYVHRKLEVESTLVALFASAMVGLATWATQGMNIYTQPSLITLLYYLIVSLWNIRFSGARKLEDYIPPIMYTLMAVILVLSL</sequence>
<feature type="transmembrane region" description="Helical" evidence="1">
    <location>
        <begin position="165"/>
        <end position="185"/>
    </location>
</feature>
<gene>
    <name evidence="2" type="ORF">UT34_C0002G0192</name>
</gene>
<comment type="caution">
    <text evidence="2">The sequence shown here is derived from an EMBL/GenBank/DDBJ whole genome shotgun (WGS) entry which is preliminary data.</text>
</comment>
<feature type="transmembrane region" description="Helical" evidence="1">
    <location>
        <begin position="37"/>
        <end position="59"/>
    </location>
</feature>
<evidence type="ECO:0000313" key="3">
    <source>
        <dbReference type="Proteomes" id="UP000034799"/>
    </source>
</evidence>
<accession>A0A0G0Q5K0</accession>
<organism evidence="2 3">
    <name type="scientific">candidate division WS6 bacterium GW2011_GWF2_39_15</name>
    <dbReference type="NCBI Taxonomy" id="1619100"/>
    <lineage>
        <taxon>Bacteria</taxon>
        <taxon>Candidatus Dojkabacteria</taxon>
    </lineage>
</organism>
<dbReference type="STRING" id="1619100.UT34_C0002G0192"/>
<feature type="transmembrane region" description="Helical" evidence="1">
    <location>
        <begin position="192"/>
        <end position="211"/>
    </location>
</feature>
<keyword evidence="1" id="KW-0812">Transmembrane</keyword>